<dbReference type="AlphaFoldDB" id="A0A0K0CYI8"/>
<protein>
    <submittedName>
        <fullName evidence="2">Lipase_3 domain-containing protein</fullName>
    </submittedName>
</protein>
<keyword evidence="1" id="KW-1185">Reference proteome</keyword>
<dbReference type="SUPFAM" id="SSF53474">
    <property type="entry name" value="alpha/beta-Hydrolases"/>
    <property type="match status" value="1"/>
</dbReference>
<name>A0A0K0CYI8_ANGCA</name>
<proteinExistence type="predicted"/>
<dbReference type="WBParaSite" id="ACAC_0000271301-mRNA-1">
    <property type="protein sequence ID" value="ACAC_0000271301-mRNA-1"/>
    <property type="gene ID" value="ACAC_0000271301"/>
</dbReference>
<dbReference type="Gene3D" id="3.40.50.1820">
    <property type="entry name" value="alpha/beta hydrolase"/>
    <property type="match status" value="1"/>
</dbReference>
<dbReference type="InterPro" id="IPR029058">
    <property type="entry name" value="AB_hydrolase_fold"/>
</dbReference>
<evidence type="ECO:0000313" key="2">
    <source>
        <dbReference type="WBParaSite" id="ACAC_0000271301-mRNA-1"/>
    </source>
</evidence>
<evidence type="ECO:0000313" key="1">
    <source>
        <dbReference type="Proteomes" id="UP000035642"/>
    </source>
</evidence>
<accession>A0A0K0CYI8</accession>
<dbReference type="PANTHER" id="PTHR11005">
    <property type="entry name" value="LYSOSOMAL ACID LIPASE-RELATED"/>
    <property type="match status" value="1"/>
</dbReference>
<sequence length="188" mass="21817">LNTNEFQTRIGVYLCHTPAATSVKNILHWAQIVKSRKCEKFDYGPKGNMKEYGKVSRPLSRHQQFHFRIGCSPQETPPVFDLRKITTPTYLYWSKDDILADTEDIRSANNCLFVRINRSPTASQESILSTMNATIRGSYELPHYTHLDFVFGINATNDVYQPIVDKIRQDFITRKMLRNNCAYIQRHA</sequence>
<reference evidence="2" key="2">
    <citation type="submission" date="2017-02" db="UniProtKB">
        <authorList>
            <consortium name="WormBaseParasite"/>
        </authorList>
    </citation>
    <scope>IDENTIFICATION</scope>
</reference>
<reference evidence="1" key="1">
    <citation type="submission" date="2012-09" db="EMBL/GenBank/DDBJ databases">
        <authorList>
            <person name="Martin A.A."/>
        </authorList>
    </citation>
    <scope>NUCLEOTIDE SEQUENCE</scope>
</reference>
<organism evidence="1 2">
    <name type="scientific">Angiostrongylus cantonensis</name>
    <name type="common">Rat lungworm</name>
    <dbReference type="NCBI Taxonomy" id="6313"/>
    <lineage>
        <taxon>Eukaryota</taxon>
        <taxon>Metazoa</taxon>
        <taxon>Ecdysozoa</taxon>
        <taxon>Nematoda</taxon>
        <taxon>Chromadorea</taxon>
        <taxon>Rhabditida</taxon>
        <taxon>Rhabditina</taxon>
        <taxon>Rhabditomorpha</taxon>
        <taxon>Strongyloidea</taxon>
        <taxon>Metastrongylidae</taxon>
        <taxon>Angiostrongylus</taxon>
    </lineage>
</organism>
<dbReference type="Proteomes" id="UP000035642">
    <property type="component" value="Unassembled WGS sequence"/>
</dbReference>
<dbReference type="STRING" id="6313.A0A0K0CYI8"/>